<dbReference type="Gene3D" id="3.40.190.10">
    <property type="entry name" value="Periplasmic binding protein-like II"/>
    <property type="match status" value="2"/>
</dbReference>
<dbReference type="Pfam" id="PF03900">
    <property type="entry name" value="Porphobil_deamC"/>
    <property type="match status" value="1"/>
</dbReference>
<dbReference type="FunFam" id="3.40.190.10:FF:000004">
    <property type="entry name" value="Porphobilinogen deaminase"/>
    <property type="match status" value="1"/>
</dbReference>
<feature type="domain" description="Porphobilinogen deaminase N-terminal" evidence="9">
    <location>
        <begin position="3"/>
        <end position="209"/>
    </location>
</feature>
<dbReference type="InterPro" id="IPR036803">
    <property type="entry name" value="Porphobilinogen_deaminase_C_sf"/>
</dbReference>
<evidence type="ECO:0000256" key="4">
    <source>
        <dbReference type="ARBA" id="ARBA00005638"/>
    </source>
</evidence>
<dbReference type="GO" id="GO:0004418">
    <property type="term" value="F:hydroxymethylbilane synthase activity"/>
    <property type="evidence" value="ECO:0007669"/>
    <property type="project" value="UniProtKB-EC"/>
</dbReference>
<evidence type="ECO:0000256" key="7">
    <source>
        <dbReference type="ARBA" id="ARBA00023244"/>
    </source>
</evidence>
<dbReference type="GO" id="GO:0005737">
    <property type="term" value="C:cytoplasm"/>
    <property type="evidence" value="ECO:0007669"/>
    <property type="project" value="TreeGrafter"/>
</dbReference>
<dbReference type="SUPFAM" id="SSF53850">
    <property type="entry name" value="Periplasmic binding protein-like II"/>
    <property type="match status" value="1"/>
</dbReference>
<evidence type="ECO:0000259" key="9">
    <source>
        <dbReference type="Pfam" id="PF01379"/>
    </source>
</evidence>
<evidence type="ECO:0000256" key="3">
    <source>
        <dbReference type="ARBA" id="ARBA00004735"/>
    </source>
</evidence>
<comment type="cofactor">
    <cofactor evidence="1">
        <name>dipyrromethane</name>
        <dbReference type="ChEBI" id="CHEBI:60342"/>
    </cofactor>
</comment>
<comment type="caution">
    <text evidence="11">The sequence shown here is derived from an EMBL/GenBank/DDBJ whole genome shotgun (WGS) entry which is preliminary data.</text>
</comment>
<comment type="pathway">
    <text evidence="3">Porphyrin-containing compound metabolism; protoporphyrin-IX biosynthesis; coproporphyrinogen-III from 5-aminolevulinate: step 2/4.</text>
</comment>
<dbReference type="GO" id="GO:0006783">
    <property type="term" value="P:heme biosynthetic process"/>
    <property type="evidence" value="ECO:0007669"/>
    <property type="project" value="TreeGrafter"/>
</dbReference>
<dbReference type="PANTHER" id="PTHR11557:SF0">
    <property type="entry name" value="PORPHOBILINOGEN DEAMINASE"/>
    <property type="match status" value="1"/>
</dbReference>
<keyword evidence="6 11" id="KW-0808">Transferase</keyword>
<evidence type="ECO:0000256" key="2">
    <source>
        <dbReference type="ARBA" id="ARBA00002869"/>
    </source>
</evidence>
<dbReference type="AlphaFoldDB" id="A0A0W8FML6"/>
<dbReference type="Gene3D" id="3.30.160.40">
    <property type="entry name" value="Porphobilinogen deaminase, C-terminal domain"/>
    <property type="match status" value="1"/>
</dbReference>
<dbReference type="PANTHER" id="PTHR11557">
    <property type="entry name" value="PORPHOBILINOGEN DEAMINASE"/>
    <property type="match status" value="1"/>
</dbReference>
<evidence type="ECO:0000256" key="1">
    <source>
        <dbReference type="ARBA" id="ARBA00001916"/>
    </source>
</evidence>
<sequence length="304" mass="32457">MNLKIGTRGSKLALTQTNFVADKLKKAIPDAEIEICVIKTSGDIMQDVSLLTIGGQGVFVKELEEALLSNKIDLVVHSMKDVPGDIPEGLMFAAIMPREDVRDVLVSRGNVKMEFMPKGAKIGTGSQRRGAQIKAVMPDVNIVPLRGNIETRIKKIETENLTGIILAAAGMKRNGLAEKITQYLPVETMLPAVGQGALGLQIRKVDVDLAKSCAGLNDATTAAEVTAERAFLRALGGGCRLPIAALGKLDGKMLTLEGMLAAPNGSTMIREKINGTIKDAEEMGKKLAEIILEKGGKKLLDLMC</sequence>
<dbReference type="EMBL" id="LNQE01001003">
    <property type="protein sequence ID" value="KUG21938.1"/>
    <property type="molecule type" value="Genomic_DNA"/>
</dbReference>
<proteinExistence type="inferred from homology"/>
<dbReference type="NCBIfam" id="TIGR00212">
    <property type="entry name" value="hemC"/>
    <property type="match status" value="1"/>
</dbReference>
<accession>A0A0W8FML6</accession>
<dbReference type="InterPro" id="IPR000860">
    <property type="entry name" value="HemC"/>
</dbReference>
<feature type="domain" description="Porphobilinogen deaminase C-terminal" evidence="10">
    <location>
        <begin position="223"/>
        <end position="292"/>
    </location>
</feature>
<dbReference type="FunFam" id="3.40.190.10:FF:000005">
    <property type="entry name" value="Porphobilinogen deaminase"/>
    <property type="match status" value="1"/>
</dbReference>
<dbReference type="InterPro" id="IPR022417">
    <property type="entry name" value="Porphobilin_deaminase_N"/>
</dbReference>
<dbReference type="SUPFAM" id="SSF54782">
    <property type="entry name" value="Porphobilinogen deaminase (hydroxymethylbilane synthase), C-terminal domain"/>
    <property type="match status" value="1"/>
</dbReference>
<evidence type="ECO:0000256" key="6">
    <source>
        <dbReference type="ARBA" id="ARBA00022679"/>
    </source>
</evidence>
<dbReference type="PIRSF" id="PIRSF001438">
    <property type="entry name" value="4pyrrol_synth_OHMeBilane_synth"/>
    <property type="match status" value="1"/>
</dbReference>
<dbReference type="InterPro" id="IPR022418">
    <property type="entry name" value="Porphobilinogen_deaminase_C"/>
</dbReference>
<evidence type="ECO:0000256" key="8">
    <source>
        <dbReference type="ARBA" id="ARBA00033064"/>
    </source>
</evidence>
<evidence type="ECO:0000313" key="11">
    <source>
        <dbReference type="EMBL" id="KUG21938.1"/>
    </source>
</evidence>
<reference evidence="11" key="1">
    <citation type="journal article" date="2015" name="Proc. Natl. Acad. Sci. U.S.A.">
        <title>Networks of energetic and metabolic interactions define dynamics in microbial communities.</title>
        <authorList>
            <person name="Embree M."/>
            <person name="Liu J.K."/>
            <person name="Al-Bassam M.M."/>
            <person name="Zengler K."/>
        </authorList>
    </citation>
    <scope>NUCLEOTIDE SEQUENCE</scope>
</reference>
<protein>
    <recommendedName>
        <fullName evidence="5">hydroxymethylbilane synthase</fullName>
        <ecNumber evidence="5">2.5.1.61</ecNumber>
    </recommendedName>
    <alternativeName>
        <fullName evidence="8">Hydroxymethylbilane synthase</fullName>
    </alternativeName>
</protein>
<dbReference type="Pfam" id="PF01379">
    <property type="entry name" value="Porphobil_deam"/>
    <property type="match status" value="1"/>
</dbReference>
<comment type="similarity">
    <text evidence="4">Belongs to the HMBS family.</text>
</comment>
<dbReference type="PRINTS" id="PR00151">
    <property type="entry name" value="PORPHBDMNASE"/>
</dbReference>
<organism evidence="11">
    <name type="scientific">hydrocarbon metagenome</name>
    <dbReference type="NCBI Taxonomy" id="938273"/>
    <lineage>
        <taxon>unclassified sequences</taxon>
        <taxon>metagenomes</taxon>
        <taxon>ecological metagenomes</taxon>
    </lineage>
</organism>
<name>A0A0W8FML6_9ZZZZ</name>
<gene>
    <name evidence="11" type="ORF">ASZ90_008284</name>
</gene>
<evidence type="ECO:0000256" key="5">
    <source>
        <dbReference type="ARBA" id="ARBA00012655"/>
    </source>
</evidence>
<dbReference type="EC" id="2.5.1.61" evidence="5"/>
<evidence type="ECO:0000259" key="10">
    <source>
        <dbReference type="Pfam" id="PF03900"/>
    </source>
</evidence>
<dbReference type="HAMAP" id="MF_00260">
    <property type="entry name" value="Porphobil_deam"/>
    <property type="match status" value="1"/>
</dbReference>
<keyword evidence="7" id="KW-0627">Porphyrin biosynthesis</keyword>
<comment type="function">
    <text evidence="2">Tetrapolymerization of the monopyrrole PBG into the hydroxymethylbilane pre-uroporphyrinogen in several discrete steps.</text>
</comment>